<keyword evidence="3" id="KW-1185">Reference proteome</keyword>
<feature type="transmembrane region" description="Helical" evidence="1">
    <location>
        <begin position="62"/>
        <end position="82"/>
    </location>
</feature>
<comment type="caution">
    <text evidence="2">The sequence shown here is derived from an EMBL/GenBank/DDBJ whole genome shotgun (WGS) entry which is preliminary data.</text>
</comment>
<accession>A0A3S0ZNZ6</accession>
<keyword evidence="1" id="KW-0812">Transmembrane</keyword>
<dbReference type="Proteomes" id="UP000271974">
    <property type="component" value="Unassembled WGS sequence"/>
</dbReference>
<sequence>MIDSDPPLDPPISCSDLATGWQFTINLGGRLAISLMIDSDPPLDPPISCSDLATDSAVDIQIGLRVLKAYLALLLLYVLLLLREMADICKVKILQPLHEGSLDTCPSTCSRLSHNQVNHHEGDRWEEQATLADVSLNVKQFHQFPAVDNLTSGVFVELLDDSGKLCWKAVVVHKSPDAISVDAVECFLKVNKHWIQRGLPLQ</sequence>
<gene>
    <name evidence="2" type="ORF">EGW08_020364</name>
</gene>
<keyword evidence="1" id="KW-1133">Transmembrane helix</keyword>
<organism evidence="2 3">
    <name type="scientific">Elysia chlorotica</name>
    <name type="common">Eastern emerald elysia</name>
    <name type="synonym">Sea slug</name>
    <dbReference type="NCBI Taxonomy" id="188477"/>
    <lineage>
        <taxon>Eukaryota</taxon>
        <taxon>Metazoa</taxon>
        <taxon>Spiralia</taxon>
        <taxon>Lophotrochozoa</taxon>
        <taxon>Mollusca</taxon>
        <taxon>Gastropoda</taxon>
        <taxon>Heterobranchia</taxon>
        <taxon>Euthyneura</taxon>
        <taxon>Panpulmonata</taxon>
        <taxon>Sacoglossa</taxon>
        <taxon>Placobranchoidea</taxon>
        <taxon>Plakobranchidae</taxon>
        <taxon>Elysia</taxon>
    </lineage>
</organism>
<dbReference type="EMBL" id="RQTK01001147">
    <property type="protein sequence ID" value="RUS71873.1"/>
    <property type="molecule type" value="Genomic_DNA"/>
</dbReference>
<evidence type="ECO:0000313" key="2">
    <source>
        <dbReference type="EMBL" id="RUS71873.1"/>
    </source>
</evidence>
<protein>
    <submittedName>
        <fullName evidence="2">Uncharacterized protein</fullName>
    </submittedName>
</protein>
<proteinExistence type="predicted"/>
<keyword evidence="1" id="KW-0472">Membrane</keyword>
<name>A0A3S0ZNZ6_ELYCH</name>
<evidence type="ECO:0000256" key="1">
    <source>
        <dbReference type="SAM" id="Phobius"/>
    </source>
</evidence>
<dbReference type="OrthoDB" id="6038945at2759"/>
<dbReference type="AlphaFoldDB" id="A0A3S0ZNZ6"/>
<evidence type="ECO:0000313" key="3">
    <source>
        <dbReference type="Proteomes" id="UP000271974"/>
    </source>
</evidence>
<reference evidence="2 3" key="1">
    <citation type="submission" date="2019-01" db="EMBL/GenBank/DDBJ databases">
        <title>A draft genome assembly of the solar-powered sea slug Elysia chlorotica.</title>
        <authorList>
            <person name="Cai H."/>
            <person name="Li Q."/>
            <person name="Fang X."/>
            <person name="Li J."/>
            <person name="Curtis N.E."/>
            <person name="Altenburger A."/>
            <person name="Shibata T."/>
            <person name="Feng M."/>
            <person name="Maeda T."/>
            <person name="Schwartz J.A."/>
            <person name="Shigenobu S."/>
            <person name="Lundholm N."/>
            <person name="Nishiyama T."/>
            <person name="Yang H."/>
            <person name="Hasebe M."/>
            <person name="Li S."/>
            <person name="Pierce S.K."/>
            <person name="Wang J."/>
        </authorList>
    </citation>
    <scope>NUCLEOTIDE SEQUENCE [LARGE SCALE GENOMIC DNA]</scope>
    <source>
        <strain evidence="2">EC2010</strain>
        <tissue evidence="2">Whole organism of an adult</tissue>
    </source>
</reference>